<gene>
    <name evidence="9" type="ORF">EHF44_16295</name>
</gene>
<evidence type="ECO:0000313" key="10">
    <source>
        <dbReference type="Proteomes" id="UP000270411"/>
    </source>
</evidence>
<evidence type="ECO:0000256" key="2">
    <source>
        <dbReference type="ARBA" id="ARBA00022475"/>
    </source>
</evidence>
<dbReference type="NCBIfam" id="NF010068">
    <property type="entry name" value="PRK13548.1"/>
    <property type="match status" value="1"/>
</dbReference>
<keyword evidence="4" id="KW-0547">Nucleotide-binding</keyword>
<dbReference type="Pfam" id="PF00005">
    <property type="entry name" value="ABC_tran"/>
    <property type="match status" value="1"/>
</dbReference>
<dbReference type="InterPro" id="IPR017871">
    <property type="entry name" value="ABC_transporter-like_CS"/>
</dbReference>
<organism evidence="9 10">
    <name type="scientific">Cupriavidus pauculus</name>
    <dbReference type="NCBI Taxonomy" id="82633"/>
    <lineage>
        <taxon>Bacteria</taxon>
        <taxon>Pseudomonadati</taxon>
        <taxon>Pseudomonadota</taxon>
        <taxon>Betaproteobacteria</taxon>
        <taxon>Burkholderiales</taxon>
        <taxon>Burkholderiaceae</taxon>
        <taxon>Cupriavidus</taxon>
    </lineage>
</organism>
<name>A0A3G8H321_9BURK</name>
<dbReference type="EMBL" id="CP033969">
    <property type="protein sequence ID" value="AZG14858.1"/>
    <property type="molecule type" value="Genomic_DNA"/>
</dbReference>
<dbReference type="Gene3D" id="3.40.50.300">
    <property type="entry name" value="P-loop containing nucleotide triphosphate hydrolases"/>
    <property type="match status" value="1"/>
</dbReference>
<keyword evidence="2" id="KW-1003">Cell membrane</keyword>
<keyword evidence="1" id="KW-0813">Transport</keyword>
<sequence length="264" mass="27944">MLVARNLQGHRGRRQVLSGIDLRLPPGEVLGVLGANGAGKSTLLGILAGEIAAPGHPADMLTLNGRPLADWRADALARTRAVLPQSPGLHFDLDVTEVVAMGGYPFPELDRPGLDGLMARALALADVSHLARRDYQSLSGGEQQRVQFARTLVQVLACKPADSYRALLLDEPISSLDPWHQLRLLDSVRSLARSDGLAALVVLHDVNLAARWCDRLLLLADGHAAACGTPAEVLTAANLAHVYGLPATVMASPVHAGVPFVVFG</sequence>
<keyword evidence="3" id="KW-0997">Cell inner membrane</keyword>
<feature type="domain" description="ABC transporter" evidence="8">
    <location>
        <begin position="2"/>
        <end position="246"/>
    </location>
</feature>
<dbReference type="GO" id="GO:0005524">
    <property type="term" value="F:ATP binding"/>
    <property type="evidence" value="ECO:0007669"/>
    <property type="project" value="UniProtKB-KW"/>
</dbReference>
<evidence type="ECO:0000256" key="7">
    <source>
        <dbReference type="ARBA" id="ARBA00037066"/>
    </source>
</evidence>
<dbReference type="CDD" id="cd03214">
    <property type="entry name" value="ABC_Iron-Siderophores_B12_Hemin"/>
    <property type="match status" value="1"/>
</dbReference>
<dbReference type="AlphaFoldDB" id="A0A3G8H321"/>
<evidence type="ECO:0000259" key="8">
    <source>
        <dbReference type="PROSITE" id="PS50893"/>
    </source>
</evidence>
<dbReference type="PROSITE" id="PS50893">
    <property type="entry name" value="ABC_TRANSPORTER_2"/>
    <property type="match status" value="1"/>
</dbReference>
<reference evidence="10" key="1">
    <citation type="submission" date="2018-11" db="EMBL/GenBank/DDBJ databases">
        <title>FDA dAtabase for Regulatory Grade micrObial Sequences (FDA-ARGOS): Supporting development and validation of Infectious Disease Dx tests.</title>
        <authorList>
            <person name="Goldberg B."/>
            <person name="Campos J."/>
            <person name="Tallon L."/>
            <person name="Sadzewicz L."/>
            <person name="Zhao X."/>
            <person name="Vavikolanu K."/>
            <person name="Mehta A."/>
            <person name="Aluvathingal J."/>
            <person name="Nadendla S."/>
            <person name="Geyer C."/>
            <person name="Nandy P."/>
            <person name="Yan Y."/>
            <person name="Sichtig H."/>
        </authorList>
    </citation>
    <scope>NUCLEOTIDE SEQUENCE [LARGE SCALE GENOMIC DNA]</scope>
    <source>
        <strain evidence="10">FDAARGOS_614</strain>
    </source>
</reference>
<protein>
    <submittedName>
        <fullName evidence="9">Heme ABC transporter ATP-binding protein</fullName>
    </submittedName>
</protein>
<dbReference type="OrthoDB" id="5296765at2"/>
<dbReference type="KEGG" id="cpau:EHF44_16295"/>
<dbReference type="SUPFAM" id="SSF52540">
    <property type="entry name" value="P-loop containing nucleoside triphosphate hydrolases"/>
    <property type="match status" value="1"/>
</dbReference>
<dbReference type="GO" id="GO:0016887">
    <property type="term" value="F:ATP hydrolysis activity"/>
    <property type="evidence" value="ECO:0007669"/>
    <property type="project" value="InterPro"/>
</dbReference>
<evidence type="ECO:0000256" key="4">
    <source>
        <dbReference type="ARBA" id="ARBA00022741"/>
    </source>
</evidence>
<keyword evidence="3" id="KW-0472">Membrane</keyword>
<dbReference type="InterPro" id="IPR003593">
    <property type="entry name" value="AAA+_ATPase"/>
</dbReference>
<dbReference type="InterPro" id="IPR027417">
    <property type="entry name" value="P-loop_NTPase"/>
</dbReference>
<evidence type="ECO:0000256" key="6">
    <source>
        <dbReference type="ARBA" id="ARBA00022967"/>
    </source>
</evidence>
<keyword evidence="5 9" id="KW-0067">ATP-binding</keyword>
<dbReference type="PANTHER" id="PTHR42794:SF1">
    <property type="entry name" value="HEMIN IMPORT ATP-BINDING PROTEIN HMUV"/>
    <property type="match status" value="1"/>
</dbReference>
<evidence type="ECO:0000256" key="5">
    <source>
        <dbReference type="ARBA" id="ARBA00022840"/>
    </source>
</evidence>
<dbReference type="PANTHER" id="PTHR42794">
    <property type="entry name" value="HEMIN IMPORT ATP-BINDING PROTEIN HMUV"/>
    <property type="match status" value="1"/>
</dbReference>
<accession>A0A3G8H321</accession>
<dbReference type="SMART" id="SM00382">
    <property type="entry name" value="AAA"/>
    <property type="match status" value="1"/>
</dbReference>
<dbReference type="RefSeq" id="WP_124684612.1">
    <property type="nucleotide sequence ID" value="NZ_CP033969.1"/>
</dbReference>
<dbReference type="PROSITE" id="PS00211">
    <property type="entry name" value="ABC_TRANSPORTER_1"/>
    <property type="match status" value="1"/>
</dbReference>
<keyword evidence="6" id="KW-1278">Translocase</keyword>
<evidence type="ECO:0000256" key="1">
    <source>
        <dbReference type="ARBA" id="ARBA00022448"/>
    </source>
</evidence>
<evidence type="ECO:0000313" key="9">
    <source>
        <dbReference type="EMBL" id="AZG14858.1"/>
    </source>
</evidence>
<evidence type="ECO:0000256" key="3">
    <source>
        <dbReference type="ARBA" id="ARBA00022519"/>
    </source>
</evidence>
<dbReference type="InterPro" id="IPR003439">
    <property type="entry name" value="ABC_transporter-like_ATP-bd"/>
</dbReference>
<dbReference type="Proteomes" id="UP000270411">
    <property type="component" value="Chromosome 1"/>
</dbReference>
<proteinExistence type="predicted"/>
<comment type="function">
    <text evidence="7">Part of the ABC transporter complex HmuTUV involved in hemin import. Responsible for energy coupling to the transport system.</text>
</comment>